<keyword evidence="3" id="KW-1003">Cell membrane</keyword>
<accession>A0ABW5ZWC5</accession>
<dbReference type="InterPro" id="IPR011042">
    <property type="entry name" value="6-blade_b-propeller_TolB-like"/>
</dbReference>
<protein>
    <submittedName>
        <fullName evidence="5">SdiA-regulated domain-containing protein</fullName>
    </submittedName>
</protein>
<keyword evidence="4" id="KW-0472">Membrane</keyword>
<comment type="similarity">
    <text evidence="2">Belongs to the YjiK family.</text>
</comment>
<dbReference type="EMBL" id="JBHUOS010000014">
    <property type="protein sequence ID" value="MFD2917227.1"/>
    <property type="molecule type" value="Genomic_DNA"/>
</dbReference>
<dbReference type="SUPFAM" id="SSF75011">
    <property type="entry name" value="3-carboxy-cis,cis-mucoante lactonizing enzyme"/>
    <property type="match status" value="1"/>
</dbReference>
<reference evidence="6" key="1">
    <citation type="journal article" date="2019" name="Int. J. Syst. Evol. Microbiol.">
        <title>The Global Catalogue of Microorganisms (GCM) 10K type strain sequencing project: providing services to taxonomists for standard genome sequencing and annotation.</title>
        <authorList>
            <consortium name="The Broad Institute Genomics Platform"/>
            <consortium name="The Broad Institute Genome Sequencing Center for Infectious Disease"/>
            <person name="Wu L."/>
            <person name="Ma J."/>
        </authorList>
    </citation>
    <scope>NUCLEOTIDE SEQUENCE [LARGE SCALE GENOMIC DNA]</scope>
    <source>
        <strain evidence="6">KCTC 32514</strain>
    </source>
</reference>
<evidence type="ECO:0000256" key="1">
    <source>
        <dbReference type="ARBA" id="ARBA00004236"/>
    </source>
</evidence>
<evidence type="ECO:0000256" key="4">
    <source>
        <dbReference type="ARBA" id="ARBA00023136"/>
    </source>
</evidence>
<organism evidence="5 6">
    <name type="scientific">Psychroserpens luteus</name>
    <dbReference type="NCBI Taxonomy" id="1434066"/>
    <lineage>
        <taxon>Bacteria</taxon>
        <taxon>Pseudomonadati</taxon>
        <taxon>Bacteroidota</taxon>
        <taxon>Flavobacteriia</taxon>
        <taxon>Flavobacteriales</taxon>
        <taxon>Flavobacteriaceae</taxon>
        <taxon>Psychroserpens</taxon>
    </lineage>
</organism>
<dbReference type="Gene3D" id="2.120.10.30">
    <property type="entry name" value="TolB, C-terminal domain"/>
    <property type="match status" value="1"/>
</dbReference>
<dbReference type="Proteomes" id="UP001597548">
    <property type="component" value="Unassembled WGS sequence"/>
</dbReference>
<keyword evidence="6" id="KW-1185">Reference proteome</keyword>
<evidence type="ECO:0000313" key="6">
    <source>
        <dbReference type="Proteomes" id="UP001597548"/>
    </source>
</evidence>
<dbReference type="InterPro" id="IPR009722">
    <property type="entry name" value="YjiK/CarP"/>
</dbReference>
<dbReference type="Pfam" id="PF06977">
    <property type="entry name" value="SdiA-regulated"/>
    <property type="match status" value="1"/>
</dbReference>
<dbReference type="RefSeq" id="WP_194509074.1">
    <property type="nucleotide sequence ID" value="NZ_JADILU010000006.1"/>
</dbReference>
<dbReference type="PROSITE" id="PS51257">
    <property type="entry name" value="PROKAR_LIPOPROTEIN"/>
    <property type="match status" value="1"/>
</dbReference>
<proteinExistence type="inferred from homology"/>
<evidence type="ECO:0000313" key="5">
    <source>
        <dbReference type="EMBL" id="MFD2917227.1"/>
    </source>
</evidence>
<gene>
    <name evidence="5" type="ORF">ACFS29_16355</name>
</gene>
<evidence type="ECO:0000256" key="2">
    <source>
        <dbReference type="ARBA" id="ARBA00009852"/>
    </source>
</evidence>
<evidence type="ECO:0000256" key="3">
    <source>
        <dbReference type="ARBA" id="ARBA00022475"/>
    </source>
</evidence>
<sequence length="271" mass="31125">MLKKIIYIAILTVTLSCNTNSQALFDISKHYDLKTPSEYFEMPYELREISGIDTIDAHQLINHNDEKGELFIYDLKNKSIKKTIPFGENGDYEDVAVVGKTTFVLRSDGTLYEIKNYLESPKTTIHKTFLTAKDNVEGLCYDKENNQLLLATKGNKVKKIYTFSIENKVLNPKPIFEINPKSIKKHYHVKNDFSPSAIAIHPLTKNYFILSSIGKMLAEFDNKGNLIHLYNINYTHFRQPEGLCFSENGDMYISNEAKGRNATVLKFKYLL</sequence>
<name>A0ABW5ZWC5_9FLAO</name>
<comment type="caution">
    <text evidence="5">The sequence shown here is derived from an EMBL/GenBank/DDBJ whole genome shotgun (WGS) entry which is preliminary data.</text>
</comment>
<comment type="subcellular location">
    <subcellularLocation>
        <location evidence="1">Cell membrane</location>
    </subcellularLocation>
</comment>